<dbReference type="Gramene" id="CDY41798">
    <property type="protein sequence ID" value="CDY41798"/>
    <property type="gene ID" value="GSBRNA2T00073692001"/>
</dbReference>
<dbReference type="AlphaFoldDB" id="A0A078HYI3"/>
<reference evidence="1 2" key="1">
    <citation type="journal article" date="2014" name="Science">
        <title>Plant genetics. Early allopolyploid evolution in the post-Neolithic Brassica napus oilseed genome.</title>
        <authorList>
            <person name="Chalhoub B."/>
            <person name="Denoeud F."/>
            <person name="Liu S."/>
            <person name="Parkin I.A."/>
            <person name="Tang H."/>
            <person name="Wang X."/>
            <person name="Chiquet J."/>
            <person name="Belcram H."/>
            <person name="Tong C."/>
            <person name="Samans B."/>
            <person name="Correa M."/>
            <person name="Da Silva C."/>
            <person name="Just J."/>
            <person name="Falentin C."/>
            <person name="Koh C.S."/>
            <person name="Le Clainche I."/>
            <person name="Bernard M."/>
            <person name="Bento P."/>
            <person name="Noel B."/>
            <person name="Labadie K."/>
            <person name="Alberti A."/>
            <person name="Charles M."/>
            <person name="Arnaud D."/>
            <person name="Guo H."/>
            <person name="Daviaud C."/>
            <person name="Alamery S."/>
            <person name="Jabbari K."/>
            <person name="Zhao M."/>
            <person name="Edger P.P."/>
            <person name="Chelaifa H."/>
            <person name="Tack D."/>
            <person name="Lassalle G."/>
            <person name="Mestiri I."/>
            <person name="Schnel N."/>
            <person name="Le Paslier M.C."/>
            <person name="Fan G."/>
            <person name="Renault V."/>
            <person name="Bayer P.E."/>
            <person name="Golicz A.A."/>
            <person name="Manoli S."/>
            <person name="Lee T.H."/>
            <person name="Thi V.H."/>
            <person name="Chalabi S."/>
            <person name="Hu Q."/>
            <person name="Fan C."/>
            <person name="Tollenaere R."/>
            <person name="Lu Y."/>
            <person name="Battail C."/>
            <person name="Shen J."/>
            <person name="Sidebottom C.H."/>
            <person name="Wang X."/>
            <person name="Canaguier A."/>
            <person name="Chauveau A."/>
            <person name="Berard A."/>
            <person name="Deniot G."/>
            <person name="Guan M."/>
            <person name="Liu Z."/>
            <person name="Sun F."/>
            <person name="Lim Y.P."/>
            <person name="Lyons E."/>
            <person name="Town C.D."/>
            <person name="Bancroft I."/>
            <person name="Wang X."/>
            <person name="Meng J."/>
            <person name="Ma J."/>
            <person name="Pires J.C."/>
            <person name="King G.J."/>
            <person name="Brunel D."/>
            <person name="Delourme R."/>
            <person name="Renard M."/>
            <person name="Aury J.M."/>
            <person name="Adams K.L."/>
            <person name="Batley J."/>
            <person name="Snowdon R.J."/>
            <person name="Tost J."/>
            <person name="Edwards D."/>
            <person name="Zhou Y."/>
            <person name="Hua W."/>
            <person name="Sharpe A.G."/>
            <person name="Paterson A.H."/>
            <person name="Guan C."/>
            <person name="Wincker P."/>
        </authorList>
    </citation>
    <scope>NUCLEOTIDE SEQUENCE [LARGE SCALE GENOMIC DNA]</scope>
    <source>
        <strain evidence="2">cv. Darmor-bzh</strain>
    </source>
</reference>
<protein>
    <submittedName>
        <fullName evidence="1">BnaC02g12090D protein</fullName>
    </submittedName>
</protein>
<dbReference type="Proteomes" id="UP000028999">
    <property type="component" value="Unassembled WGS sequence"/>
</dbReference>
<proteinExistence type="predicted"/>
<evidence type="ECO:0000313" key="1">
    <source>
        <dbReference type="EMBL" id="CDY41798.1"/>
    </source>
</evidence>
<accession>A0A078HYI3</accession>
<dbReference type="EMBL" id="LK032507">
    <property type="protein sequence ID" value="CDY41798.1"/>
    <property type="molecule type" value="Genomic_DNA"/>
</dbReference>
<keyword evidence="2" id="KW-1185">Reference proteome</keyword>
<evidence type="ECO:0000313" key="2">
    <source>
        <dbReference type="Proteomes" id="UP000028999"/>
    </source>
</evidence>
<gene>
    <name evidence="1" type="primary">BnaC02g12090D</name>
    <name evidence="1" type="ORF">GSBRNA2T00073692001</name>
</gene>
<dbReference type="PaxDb" id="3708-A0A078HYI3"/>
<sequence>MAHKAPSWPASVSVFFGLLDLGWSESILS</sequence>
<organism evidence="1 2">
    <name type="scientific">Brassica napus</name>
    <name type="common">Rape</name>
    <dbReference type="NCBI Taxonomy" id="3708"/>
    <lineage>
        <taxon>Eukaryota</taxon>
        <taxon>Viridiplantae</taxon>
        <taxon>Streptophyta</taxon>
        <taxon>Embryophyta</taxon>
        <taxon>Tracheophyta</taxon>
        <taxon>Spermatophyta</taxon>
        <taxon>Magnoliopsida</taxon>
        <taxon>eudicotyledons</taxon>
        <taxon>Gunneridae</taxon>
        <taxon>Pentapetalae</taxon>
        <taxon>rosids</taxon>
        <taxon>malvids</taxon>
        <taxon>Brassicales</taxon>
        <taxon>Brassicaceae</taxon>
        <taxon>Brassiceae</taxon>
        <taxon>Brassica</taxon>
    </lineage>
</organism>
<name>A0A078HYI3_BRANA</name>